<evidence type="ECO:0000259" key="3">
    <source>
        <dbReference type="PROSITE" id="PS50102"/>
    </source>
</evidence>
<dbReference type="VEuPathDB" id="TriTrypDB:ADEAN_000188000"/>
<evidence type="ECO:0000256" key="1">
    <source>
        <dbReference type="ARBA" id="ARBA00022884"/>
    </source>
</evidence>
<name>S9VJ84_9TRYP</name>
<dbReference type="InterPro" id="IPR000504">
    <property type="entry name" value="RRM_dom"/>
</dbReference>
<dbReference type="PROSITE" id="PS50102">
    <property type="entry name" value="RRM"/>
    <property type="match status" value="1"/>
</dbReference>
<keyword evidence="1 2" id="KW-0694">RNA-binding</keyword>
<accession>S9VJ84</accession>
<feature type="domain" description="RRM" evidence="3">
    <location>
        <begin position="5"/>
        <end position="80"/>
    </location>
</feature>
<dbReference type="EMBL" id="LR877147">
    <property type="protein sequence ID" value="CAD2214434.1"/>
    <property type="molecule type" value="Genomic_DNA"/>
</dbReference>
<reference evidence="4 5" key="1">
    <citation type="submission" date="2020-08" db="EMBL/GenBank/DDBJ databases">
        <authorList>
            <person name="Newling K."/>
            <person name="Davey J."/>
            <person name="Forrester S."/>
        </authorList>
    </citation>
    <scope>NUCLEOTIDE SEQUENCE [LARGE SCALE GENOMIC DNA]</scope>
    <source>
        <strain evidence="5">Crithidia deanei Carvalho (ATCC PRA-265)</strain>
    </source>
</reference>
<dbReference type="FunFam" id="3.30.70.330:FF:001023">
    <property type="entry name" value="Pre-mRNA branch site protein p14, putative"/>
    <property type="match status" value="1"/>
</dbReference>
<dbReference type="SMART" id="SM00360">
    <property type="entry name" value="RRM"/>
    <property type="match status" value="1"/>
</dbReference>
<keyword evidence="5" id="KW-1185">Reference proteome</keyword>
<dbReference type="PANTHER" id="PTHR10352">
    <property type="entry name" value="EUKARYOTIC TRANSLATION INITIATION FACTOR 3 SUBUNIT G"/>
    <property type="match status" value="1"/>
</dbReference>
<dbReference type="Pfam" id="PF00076">
    <property type="entry name" value="RRM_1"/>
    <property type="match status" value="1"/>
</dbReference>
<gene>
    <name evidence="4" type="ORF">ADEAN_000188000</name>
</gene>
<protein>
    <submittedName>
        <fullName evidence="4">RNA recognition motif. (A.k.a. RRM, RBD, or RNP domain), putative</fullName>
    </submittedName>
</protein>
<evidence type="ECO:0000313" key="5">
    <source>
        <dbReference type="Proteomes" id="UP000515908"/>
    </source>
</evidence>
<dbReference type="GO" id="GO:0003723">
    <property type="term" value="F:RNA binding"/>
    <property type="evidence" value="ECO:0007669"/>
    <property type="project" value="UniProtKB-UniRule"/>
</dbReference>
<organism evidence="4 5">
    <name type="scientific">Angomonas deanei</name>
    <dbReference type="NCBI Taxonomy" id="59799"/>
    <lineage>
        <taxon>Eukaryota</taxon>
        <taxon>Discoba</taxon>
        <taxon>Euglenozoa</taxon>
        <taxon>Kinetoplastea</taxon>
        <taxon>Metakinetoplastina</taxon>
        <taxon>Trypanosomatida</taxon>
        <taxon>Trypanosomatidae</taxon>
        <taxon>Strigomonadinae</taxon>
        <taxon>Angomonas</taxon>
    </lineage>
</organism>
<proteinExistence type="predicted"/>
<evidence type="ECO:0000256" key="2">
    <source>
        <dbReference type="PROSITE-ProRule" id="PRU00176"/>
    </source>
</evidence>
<dbReference type="Gene3D" id="3.30.70.330">
    <property type="match status" value="1"/>
</dbReference>
<evidence type="ECO:0000313" key="4">
    <source>
        <dbReference type="EMBL" id="CAD2214434.1"/>
    </source>
</evidence>
<dbReference type="AlphaFoldDB" id="S9VJ84"/>
<sequence>MSDERILLVAGLPSGLDGAILYEIFGEFGAVQQIRKGSSKITKGCAIVVYQQCEAARKAIEKLNNYQLQKRMLRITVYDENRDKRSLEKRKRKREVTYEYKKHIEEAANKTEEEGDE</sequence>
<dbReference type="SUPFAM" id="SSF54928">
    <property type="entry name" value="RNA-binding domain, RBD"/>
    <property type="match status" value="1"/>
</dbReference>
<dbReference type="InterPro" id="IPR035979">
    <property type="entry name" value="RBD_domain_sf"/>
</dbReference>
<dbReference type="InterPro" id="IPR012677">
    <property type="entry name" value="Nucleotide-bd_a/b_plait_sf"/>
</dbReference>
<dbReference type="Proteomes" id="UP000515908">
    <property type="component" value="Chromosome 03"/>
</dbReference>
<dbReference type="OrthoDB" id="275748at2759"/>